<evidence type="ECO:0000313" key="1">
    <source>
        <dbReference type="EMBL" id="CUS15072.1"/>
    </source>
</evidence>
<evidence type="ECO:0000313" key="2">
    <source>
        <dbReference type="Proteomes" id="UP001412239"/>
    </source>
</evidence>
<dbReference type="EMBL" id="LN890951">
    <property type="protein sequence ID" value="CUS15072.1"/>
    <property type="molecule type" value="Genomic_DNA"/>
</dbReference>
<dbReference type="AlphaFoldDB" id="A0A292Q5I9"/>
<protein>
    <submittedName>
        <fullName evidence="1">Uncharacterized protein</fullName>
    </submittedName>
</protein>
<dbReference type="Proteomes" id="UP001412239">
    <property type="component" value="Unassembled WGS sequence"/>
</dbReference>
<sequence>MQVLCKYIIPPVAIIGGVSTCVIPSILPRPLLSSTVILGSLHRQAITVKANPSFTRPLSFESNRTMHPLARRWNPPSHHNLRYRTVVPGTRVRSRTVPRYKSERCCACIVLHGTALHCTLGPTPQESYAALEC</sequence>
<gene>
    <name evidence="1" type="ORF">GSTUAT00000812001</name>
</gene>
<organism evidence="1 2">
    <name type="scientific">Tuber aestivum</name>
    <name type="common">summer truffle</name>
    <dbReference type="NCBI Taxonomy" id="59557"/>
    <lineage>
        <taxon>Eukaryota</taxon>
        <taxon>Fungi</taxon>
        <taxon>Dikarya</taxon>
        <taxon>Ascomycota</taxon>
        <taxon>Pezizomycotina</taxon>
        <taxon>Pezizomycetes</taxon>
        <taxon>Pezizales</taxon>
        <taxon>Tuberaceae</taxon>
        <taxon>Tuber</taxon>
    </lineage>
</organism>
<proteinExistence type="predicted"/>
<reference evidence="1" key="1">
    <citation type="submission" date="2015-10" db="EMBL/GenBank/DDBJ databases">
        <authorList>
            <person name="Regsiter A."/>
            <person name="william w."/>
        </authorList>
    </citation>
    <scope>NUCLEOTIDE SEQUENCE</scope>
    <source>
        <strain evidence="1">Montdore</strain>
    </source>
</reference>
<name>A0A292Q5I9_9PEZI</name>
<accession>A0A292Q5I9</accession>
<keyword evidence="2" id="KW-1185">Reference proteome</keyword>